<protein>
    <submittedName>
        <fullName evidence="2">ISAs1 family transposase</fullName>
    </submittedName>
</protein>
<evidence type="ECO:0000313" key="2">
    <source>
        <dbReference type="EMBL" id="XDQ39629.1"/>
    </source>
</evidence>
<dbReference type="RefSeq" id="WP_369174349.1">
    <property type="nucleotide sequence ID" value="NZ_CP163439.1"/>
</dbReference>
<dbReference type="Pfam" id="PF01609">
    <property type="entry name" value="DDE_Tnp_1"/>
    <property type="match status" value="1"/>
</dbReference>
<sequence length="193" mass="20233">MPLPISLSVAGPRCAIRTGPTGRPARRPCVGYCSGIDGDALEAAIGGWLTSRADASRTDQAPYAPSRRVRAAVAVDGKSLRGAVRVDGCCVHLLSALRGDGIVLAQHEVDAKSNEITAFRPLLDPLVLTGSVVTFDALLTQTDHARFLVEEKGAHYSAILKGNHSTLHALVKGSLLEGGAADGPHPGRHPRPR</sequence>
<name>A0AB39QAT4_9ACTN</name>
<dbReference type="InterPro" id="IPR051698">
    <property type="entry name" value="Transposase_11-like"/>
</dbReference>
<dbReference type="PANTHER" id="PTHR30298:SF0">
    <property type="entry name" value="PROTEIN YBFL-RELATED"/>
    <property type="match status" value="1"/>
</dbReference>
<dbReference type="NCBIfam" id="NF033564">
    <property type="entry name" value="transpos_ISAs1"/>
    <property type="match status" value="1"/>
</dbReference>
<reference evidence="2" key="1">
    <citation type="submission" date="2024-07" db="EMBL/GenBank/DDBJ databases">
        <authorList>
            <person name="Yu S.T."/>
        </authorList>
    </citation>
    <scope>NUCLEOTIDE SEQUENCE</scope>
    <source>
        <strain evidence="2">R28</strain>
    </source>
</reference>
<organism evidence="2">
    <name type="scientific">Streptomyces sp. R28</name>
    <dbReference type="NCBI Taxonomy" id="3238628"/>
    <lineage>
        <taxon>Bacteria</taxon>
        <taxon>Bacillati</taxon>
        <taxon>Actinomycetota</taxon>
        <taxon>Actinomycetes</taxon>
        <taxon>Kitasatosporales</taxon>
        <taxon>Streptomycetaceae</taxon>
        <taxon>Streptomyces</taxon>
    </lineage>
</organism>
<dbReference type="GO" id="GO:0004803">
    <property type="term" value="F:transposase activity"/>
    <property type="evidence" value="ECO:0007669"/>
    <property type="project" value="InterPro"/>
</dbReference>
<dbReference type="GO" id="GO:0006313">
    <property type="term" value="P:DNA transposition"/>
    <property type="evidence" value="ECO:0007669"/>
    <property type="project" value="InterPro"/>
</dbReference>
<dbReference type="EMBL" id="CP163439">
    <property type="protein sequence ID" value="XDQ39629.1"/>
    <property type="molecule type" value="Genomic_DNA"/>
</dbReference>
<feature type="domain" description="Transposase IS4-like" evidence="1">
    <location>
        <begin position="89"/>
        <end position="167"/>
    </location>
</feature>
<dbReference type="AlphaFoldDB" id="A0AB39QAT4"/>
<dbReference type="InterPro" id="IPR047647">
    <property type="entry name" value="ISAs1_transpos"/>
</dbReference>
<proteinExistence type="predicted"/>
<dbReference type="InterPro" id="IPR002559">
    <property type="entry name" value="Transposase_11"/>
</dbReference>
<dbReference type="GO" id="GO:0003677">
    <property type="term" value="F:DNA binding"/>
    <property type="evidence" value="ECO:0007669"/>
    <property type="project" value="InterPro"/>
</dbReference>
<dbReference type="PANTHER" id="PTHR30298">
    <property type="entry name" value="H REPEAT-ASSOCIATED PREDICTED TRANSPOSASE"/>
    <property type="match status" value="1"/>
</dbReference>
<evidence type="ECO:0000259" key="1">
    <source>
        <dbReference type="Pfam" id="PF01609"/>
    </source>
</evidence>
<gene>
    <name evidence="2" type="ORF">AB5J49_43225</name>
</gene>
<accession>A0AB39QAT4</accession>